<dbReference type="GeneID" id="94844402"/>
<accession>A0A1J4JJ20</accession>
<evidence type="ECO:0000313" key="1">
    <source>
        <dbReference type="EMBL" id="OHS99146.1"/>
    </source>
</evidence>
<dbReference type="PANTHER" id="PTHR14593">
    <property type="entry name" value="WD REPEAT-CONTAINING PROTEIN 11"/>
    <property type="match status" value="1"/>
</dbReference>
<reference evidence="1" key="1">
    <citation type="submission" date="2016-10" db="EMBL/GenBank/DDBJ databases">
        <authorList>
            <person name="Benchimol M."/>
            <person name="Almeida L.G."/>
            <person name="Vasconcelos A.T."/>
            <person name="Perreira-Neves A."/>
            <person name="Rosa I.A."/>
            <person name="Tasca T."/>
            <person name="Bogo M.R."/>
            <person name="de Souza W."/>
        </authorList>
    </citation>
    <scope>NUCLEOTIDE SEQUENCE [LARGE SCALE GENOMIC DNA]</scope>
    <source>
        <strain evidence="1">K</strain>
    </source>
</reference>
<sequence length="891" mass="100318">MLPVSVHELLTEVNPKKRHGMDVTSTGVIAVYSGPILALYYDTGKQFEPWHGAMPFNSDITTIAWCKSADPSGEIPFYLLVTSEDGGGYIINMTARTQICAFSLPSGHVTASAWCPSSNSKFYICTSNGDVSLYSYNYQKVEQLWTYKAGFAPDYIRVNPNNNDQIIVASVAGQFAVLTPNTPPKTPSTFSVEAQCVMDVQFFPFFDGVVIFVMNLTILIYIIEKDCFMPLLTTNNSQESIQSLFFPDMSNDNNMLIIFKSHCLLIKNVNLDFDHGKSQYVKYLSPLKQTKELMLSFATYKNKLYVHGYDNTLQLYEFKNNKVWATRISRSINSIPVDYDSKDNSIIFGCENGVVCITPPDNNSCSLTKFFKINNFSISKVYFVSKNSVIITGLLENHAKVFFVDYSKMCFQSLLKKSVEIVSEKPAKVIVSKNGHFICLILDEIHSLYEIVDNEAKHLRTLFLNQGDILCFTNNEKEIWYINQQNKGQKLKIDLNTPEVIYSARLSNFGEKWGKPQVCAIVNDLFLVGMHNGNVVLFDWDGNTPISLSLQEKAPVSATNSFDGNSCFFIDQNNTVCKVNLEQKRFGQYMTKATKILPLDEKVLLVQIPKRNSLTALSADTMKIVAPPISTVLDGFPLTISIDERKDSLVKILTNSEMKLNDWINAAYSLHFTLIGDLLSALNDSQFSVDAFGANMKRENLKGFLNSLYLALDNTKKEDVRMAKVRIALILDKVQDAFQLLVTESPESPTFTLSVLKSSFLHTENQPERLSMSIEALKKGEKFDDAVDLMMITRKYMDAAKQLIELNEINFAVIAAKLRLSDSDFLEFAELISDALMKKKMQKNAACILIACHKFKKAASVLSDGGYLFPAKIFNAMKEENNHIYFDSTKI</sequence>
<keyword evidence="2" id="KW-1185">Reference proteome</keyword>
<dbReference type="EMBL" id="MLAK01001022">
    <property type="protein sequence ID" value="OHS99146.1"/>
    <property type="molecule type" value="Genomic_DNA"/>
</dbReference>
<dbReference type="Proteomes" id="UP000179807">
    <property type="component" value="Unassembled WGS sequence"/>
</dbReference>
<comment type="caution">
    <text evidence="1">The sequence shown here is derived from an EMBL/GenBank/DDBJ whole genome shotgun (WGS) entry which is preliminary data.</text>
</comment>
<dbReference type="AlphaFoldDB" id="A0A1J4JJ20"/>
<dbReference type="RefSeq" id="XP_068352283.1">
    <property type="nucleotide sequence ID" value="XM_068509698.1"/>
</dbReference>
<name>A0A1J4JJ20_9EUKA</name>
<dbReference type="InterPro" id="IPR039694">
    <property type="entry name" value="WDR11"/>
</dbReference>
<dbReference type="GO" id="GO:0005737">
    <property type="term" value="C:cytoplasm"/>
    <property type="evidence" value="ECO:0007669"/>
    <property type="project" value="TreeGrafter"/>
</dbReference>
<organism evidence="1 2">
    <name type="scientific">Tritrichomonas foetus</name>
    <dbReference type="NCBI Taxonomy" id="1144522"/>
    <lineage>
        <taxon>Eukaryota</taxon>
        <taxon>Metamonada</taxon>
        <taxon>Parabasalia</taxon>
        <taxon>Tritrichomonadida</taxon>
        <taxon>Tritrichomonadidae</taxon>
        <taxon>Tritrichomonas</taxon>
    </lineage>
</organism>
<protein>
    <submittedName>
        <fullName evidence="1">Uncharacterized protein</fullName>
    </submittedName>
</protein>
<dbReference type="Gene3D" id="2.130.10.10">
    <property type="entry name" value="YVTN repeat-like/Quinoprotein amine dehydrogenase"/>
    <property type="match status" value="2"/>
</dbReference>
<gene>
    <name evidence="1" type="ORF">TRFO_34506</name>
</gene>
<proteinExistence type="predicted"/>
<dbReference type="InterPro" id="IPR036322">
    <property type="entry name" value="WD40_repeat_dom_sf"/>
</dbReference>
<dbReference type="SUPFAM" id="SSF75011">
    <property type="entry name" value="3-carboxy-cis,cis-mucoante lactonizing enzyme"/>
    <property type="match status" value="1"/>
</dbReference>
<dbReference type="SUPFAM" id="SSF50978">
    <property type="entry name" value="WD40 repeat-like"/>
    <property type="match status" value="1"/>
</dbReference>
<dbReference type="InterPro" id="IPR015943">
    <property type="entry name" value="WD40/YVTN_repeat-like_dom_sf"/>
</dbReference>
<dbReference type="PANTHER" id="PTHR14593:SF5">
    <property type="entry name" value="WD REPEAT-CONTAINING PROTEIN 11"/>
    <property type="match status" value="1"/>
</dbReference>
<dbReference type="VEuPathDB" id="TrichDB:TRFO_34506"/>
<evidence type="ECO:0000313" key="2">
    <source>
        <dbReference type="Proteomes" id="UP000179807"/>
    </source>
</evidence>